<name>A0A5J5EVC5_9PEZI</name>
<dbReference type="GO" id="GO:0016925">
    <property type="term" value="P:protein sumoylation"/>
    <property type="evidence" value="ECO:0007669"/>
    <property type="project" value="UniProtKB-UniPathway"/>
</dbReference>
<evidence type="ECO:0000256" key="3">
    <source>
        <dbReference type="ARBA" id="ARBA00008212"/>
    </source>
</evidence>
<comment type="pathway">
    <text evidence="2">Protein modification; protein sumoylation.</text>
</comment>
<evidence type="ECO:0000256" key="4">
    <source>
        <dbReference type="ARBA" id="ARBA00022679"/>
    </source>
</evidence>
<keyword evidence="14" id="KW-1185">Reference proteome</keyword>
<comment type="subcellular location">
    <subcellularLocation>
        <location evidence="1">Nucleus</location>
    </subcellularLocation>
</comment>
<dbReference type="PANTHER" id="PTHR21330:SF1">
    <property type="entry name" value="E3 SUMO-PROTEIN LIGASE NSE2"/>
    <property type="match status" value="1"/>
</dbReference>
<evidence type="ECO:0000256" key="7">
    <source>
        <dbReference type="ARBA" id="ARBA00022786"/>
    </source>
</evidence>
<dbReference type="EMBL" id="VXIS01000109">
    <property type="protein sequence ID" value="KAA8904398.1"/>
    <property type="molecule type" value="Genomic_DNA"/>
</dbReference>
<keyword evidence="6 10" id="KW-0863">Zinc-finger</keyword>
<dbReference type="InterPro" id="IPR026846">
    <property type="entry name" value="Nse2(Mms21)"/>
</dbReference>
<accession>A0A5J5EVC5</accession>
<dbReference type="Pfam" id="PF11789">
    <property type="entry name" value="zf-Nse"/>
    <property type="match status" value="1"/>
</dbReference>
<dbReference type="GO" id="GO:0005634">
    <property type="term" value="C:nucleus"/>
    <property type="evidence" value="ECO:0007669"/>
    <property type="project" value="UniProtKB-SubCell"/>
</dbReference>
<feature type="domain" description="SP-RING-type" evidence="12">
    <location>
        <begin position="193"/>
        <end position="285"/>
    </location>
</feature>
<feature type="compositionally biased region" description="Acidic residues" evidence="11">
    <location>
        <begin position="292"/>
        <end position="307"/>
    </location>
</feature>
<evidence type="ECO:0000256" key="11">
    <source>
        <dbReference type="SAM" id="MobiDB-lite"/>
    </source>
</evidence>
<dbReference type="InParanoid" id="A0A5J5EVC5"/>
<evidence type="ECO:0000259" key="12">
    <source>
        <dbReference type="PROSITE" id="PS51044"/>
    </source>
</evidence>
<evidence type="ECO:0000256" key="1">
    <source>
        <dbReference type="ARBA" id="ARBA00004123"/>
    </source>
</evidence>
<comment type="similarity">
    <text evidence="3">Belongs to the NSE2 family.</text>
</comment>
<dbReference type="SUPFAM" id="SSF57850">
    <property type="entry name" value="RING/U-box"/>
    <property type="match status" value="1"/>
</dbReference>
<evidence type="ECO:0000256" key="8">
    <source>
        <dbReference type="ARBA" id="ARBA00022833"/>
    </source>
</evidence>
<reference evidence="13 14" key="1">
    <citation type="submission" date="2019-09" db="EMBL/GenBank/DDBJ databases">
        <title>Draft genome of the ectomycorrhizal ascomycete Sphaerosporella brunnea.</title>
        <authorList>
            <consortium name="DOE Joint Genome Institute"/>
            <person name="Benucci G.M."/>
            <person name="Marozzi G."/>
            <person name="Antonielli L."/>
            <person name="Sanchez S."/>
            <person name="Marco P."/>
            <person name="Wang X."/>
            <person name="Falini L.B."/>
            <person name="Barry K."/>
            <person name="Haridas S."/>
            <person name="Lipzen A."/>
            <person name="Labutti K."/>
            <person name="Grigoriev I.V."/>
            <person name="Murat C."/>
            <person name="Martin F."/>
            <person name="Albertini E."/>
            <person name="Donnini D."/>
            <person name="Bonito G."/>
        </authorList>
    </citation>
    <scope>NUCLEOTIDE SEQUENCE [LARGE SCALE GENOMIC DNA]</scope>
    <source>
        <strain evidence="13 14">Sb_GMNB300</strain>
    </source>
</reference>
<dbReference type="PROSITE" id="PS51044">
    <property type="entry name" value="ZF_SP_RING"/>
    <property type="match status" value="1"/>
</dbReference>
<keyword evidence="5" id="KW-0479">Metal-binding</keyword>
<evidence type="ECO:0000256" key="2">
    <source>
        <dbReference type="ARBA" id="ARBA00004718"/>
    </source>
</evidence>
<comment type="caution">
    <text evidence="13">The sequence shown here is derived from an EMBL/GenBank/DDBJ whole genome shotgun (WGS) entry which is preliminary data.</text>
</comment>
<evidence type="ECO:0000256" key="9">
    <source>
        <dbReference type="ARBA" id="ARBA00023242"/>
    </source>
</evidence>
<dbReference type="Proteomes" id="UP000326924">
    <property type="component" value="Unassembled WGS sequence"/>
</dbReference>
<proteinExistence type="inferred from homology"/>
<dbReference type="GO" id="GO:0008270">
    <property type="term" value="F:zinc ion binding"/>
    <property type="evidence" value="ECO:0007669"/>
    <property type="project" value="UniProtKB-KW"/>
</dbReference>
<feature type="compositionally biased region" description="Basic residues" evidence="11">
    <location>
        <begin position="322"/>
        <end position="335"/>
    </location>
</feature>
<protein>
    <submittedName>
        <fullName evidence="13">Zinc-finger of the MIZ type in Nse subunit-domain-containing protein</fullName>
    </submittedName>
</protein>
<dbReference type="UniPathway" id="UPA00886"/>
<dbReference type="InterPro" id="IPR004181">
    <property type="entry name" value="Znf_MIZ"/>
</dbReference>
<dbReference type="GO" id="GO:0030915">
    <property type="term" value="C:Smc5-Smc6 complex"/>
    <property type="evidence" value="ECO:0007669"/>
    <property type="project" value="InterPro"/>
</dbReference>
<evidence type="ECO:0000313" key="14">
    <source>
        <dbReference type="Proteomes" id="UP000326924"/>
    </source>
</evidence>
<keyword evidence="9" id="KW-0539">Nucleus</keyword>
<gene>
    <name evidence="13" type="ORF">FN846DRAFT_907814</name>
</gene>
<feature type="compositionally biased region" description="Basic and acidic residues" evidence="11">
    <location>
        <begin position="308"/>
        <end position="321"/>
    </location>
</feature>
<evidence type="ECO:0000256" key="5">
    <source>
        <dbReference type="ARBA" id="ARBA00022723"/>
    </source>
</evidence>
<feature type="compositionally biased region" description="Basic and acidic residues" evidence="11">
    <location>
        <begin position="278"/>
        <end position="291"/>
    </location>
</feature>
<dbReference type="PANTHER" id="PTHR21330">
    <property type="entry name" value="E3 SUMO-PROTEIN LIGASE NSE2"/>
    <property type="match status" value="1"/>
</dbReference>
<dbReference type="Gene3D" id="3.30.40.10">
    <property type="entry name" value="Zinc/RING finger domain, C3HC4 (zinc finger)"/>
    <property type="match status" value="1"/>
</dbReference>
<evidence type="ECO:0000256" key="10">
    <source>
        <dbReference type="PROSITE-ProRule" id="PRU00452"/>
    </source>
</evidence>
<sequence>MPRRESSSPTPARTQRTAALPAYEPPILPLHTGAIETLSTTVPRLYNSPAEYVVSALHELTSSVGENMPQALLDSLENAARGVVDASAKLEGSRNVLAAIVAQERARGTWDMDDEDLEAEAVRVEEGVWGRFKKGFQKEMTAWEKMGLKERYAAHDGYKNFRHTLWDVQHPDRPVPSERHWFPEERGPGDEETDDEVEVAREVLNYNCPLTMKRFENPLESIKCHHNFEHDAIMQLIQQQPPGPDRVRRVGCPNVGCGAKIGKDDLKENKYLLEKMKRAEEREERERRRAELEEEEEEEDSEDEEAEAERMRATREEQVRVKKEKGKSRVQKGRGRVMAIDSDDDEE</sequence>
<dbReference type="OrthoDB" id="756301at2759"/>
<dbReference type="GO" id="GO:0061665">
    <property type="term" value="F:SUMO ligase activity"/>
    <property type="evidence" value="ECO:0007669"/>
    <property type="project" value="TreeGrafter"/>
</dbReference>
<dbReference type="InterPro" id="IPR013083">
    <property type="entry name" value="Znf_RING/FYVE/PHD"/>
</dbReference>
<keyword evidence="4" id="KW-0808">Transferase</keyword>
<evidence type="ECO:0000313" key="13">
    <source>
        <dbReference type="EMBL" id="KAA8904398.1"/>
    </source>
</evidence>
<dbReference type="AlphaFoldDB" id="A0A5J5EVC5"/>
<evidence type="ECO:0000256" key="6">
    <source>
        <dbReference type="ARBA" id="ARBA00022771"/>
    </source>
</evidence>
<dbReference type="CDD" id="cd16651">
    <property type="entry name" value="SPL-RING_NSE2"/>
    <property type="match status" value="1"/>
</dbReference>
<organism evidence="13 14">
    <name type="scientific">Sphaerosporella brunnea</name>
    <dbReference type="NCBI Taxonomy" id="1250544"/>
    <lineage>
        <taxon>Eukaryota</taxon>
        <taxon>Fungi</taxon>
        <taxon>Dikarya</taxon>
        <taxon>Ascomycota</taxon>
        <taxon>Pezizomycotina</taxon>
        <taxon>Pezizomycetes</taxon>
        <taxon>Pezizales</taxon>
        <taxon>Pyronemataceae</taxon>
        <taxon>Sphaerosporella</taxon>
    </lineage>
</organism>
<keyword evidence="7" id="KW-0833">Ubl conjugation pathway</keyword>
<dbReference type="GO" id="GO:0000724">
    <property type="term" value="P:double-strand break repair via homologous recombination"/>
    <property type="evidence" value="ECO:0007669"/>
    <property type="project" value="InterPro"/>
</dbReference>
<keyword evidence="8" id="KW-0862">Zinc</keyword>
<feature type="region of interest" description="Disordered" evidence="11">
    <location>
        <begin position="278"/>
        <end position="347"/>
    </location>
</feature>